<accession>E5XU60</accession>
<name>E5XU60_SEGRC</name>
<organism evidence="1 2">
    <name type="scientific">Segniliparus rugosus (strain ATCC BAA-974 / DSM 45345 / CCUG 50838 / CIP 108380 / JCM 13579 / CDC 945)</name>
    <dbReference type="NCBI Taxonomy" id="679197"/>
    <lineage>
        <taxon>Bacteria</taxon>
        <taxon>Bacillati</taxon>
        <taxon>Actinomycetota</taxon>
        <taxon>Actinomycetes</taxon>
        <taxon>Mycobacteriales</taxon>
        <taxon>Segniliparaceae</taxon>
        <taxon>Segniliparus</taxon>
    </lineage>
</organism>
<dbReference type="AlphaFoldDB" id="E5XU60"/>
<sequence length="176" mass="18095">MGSKERFLGLDRRRAAGLCVSSVLLLASCTKVVATHAKPDPVALTSYLAASSSSVASVSSSKAAVAQKAVCSQLIIGYVRYLVAWNAFVDALNGSGTAEKGQVDELLGALGDASSQMKAANVDASEELGSATTNYTDALDRLTGLLKKQNGSISALNDASHQVTAAEQKLMGLCPS</sequence>
<dbReference type="Proteomes" id="UP000004816">
    <property type="component" value="Unassembled WGS sequence"/>
</dbReference>
<evidence type="ECO:0000313" key="1">
    <source>
        <dbReference type="EMBL" id="EFV12123.2"/>
    </source>
</evidence>
<protein>
    <recommendedName>
        <fullName evidence="3">Lipoprotein</fullName>
    </recommendedName>
</protein>
<dbReference type="HOGENOM" id="CLU_1538996_0_0_11"/>
<comment type="caution">
    <text evidence="1">The sequence shown here is derived from an EMBL/GenBank/DDBJ whole genome shotgun (WGS) entry which is preliminary data.</text>
</comment>
<dbReference type="RefSeq" id="WP_021029957.1">
    <property type="nucleotide sequence ID" value="NZ_KI391953.1"/>
</dbReference>
<dbReference type="EMBL" id="ACZI02000001">
    <property type="protein sequence ID" value="EFV12123.2"/>
    <property type="molecule type" value="Genomic_DNA"/>
</dbReference>
<evidence type="ECO:0008006" key="3">
    <source>
        <dbReference type="Google" id="ProtNLM"/>
    </source>
</evidence>
<dbReference type="OrthoDB" id="9912011at2"/>
<reference evidence="1 2" key="1">
    <citation type="journal article" date="2011" name="Stand. Genomic Sci.">
        <title>High quality draft genome sequence of Segniliparus rugosus CDC 945(T)= (ATCC BAA-974(T)).</title>
        <authorList>
            <person name="Earl A.M."/>
            <person name="Desjardins C.A."/>
            <person name="Fitzgerald M.G."/>
            <person name="Arachchi H.M."/>
            <person name="Zeng Q."/>
            <person name="Mehta T."/>
            <person name="Griggs A."/>
            <person name="Birren B.W."/>
            <person name="Toney N.C."/>
            <person name="Carr J."/>
            <person name="Posey J."/>
            <person name="Butler W.R."/>
        </authorList>
    </citation>
    <scope>NUCLEOTIDE SEQUENCE [LARGE SCALE GENOMIC DNA]</scope>
    <source>
        <strain evidence="2">ATCC BAA-974 / DSM 45345 / CCUG 50838 / CIP 108380 / JCM 13579 / CDC 945</strain>
    </source>
</reference>
<gene>
    <name evidence="1" type="ORF">HMPREF9336_03032</name>
</gene>
<evidence type="ECO:0000313" key="2">
    <source>
        <dbReference type="Proteomes" id="UP000004816"/>
    </source>
</evidence>
<dbReference type="PROSITE" id="PS51257">
    <property type="entry name" value="PROKAR_LIPOPROTEIN"/>
    <property type="match status" value="1"/>
</dbReference>
<keyword evidence="2" id="KW-1185">Reference proteome</keyword>
<proteinExistence type="predicted"/>
<dbReference type="STRING" id="679197.HMPREF9336_03032"/>